<accession>A0A939K317</accession>
<keyword evidence="2" id="KW-1185">Reference proteome</keyword>
<evidence type="ECO:0000313" key="2">
    <source>
        <dbReference type="Proteomes" id="UP000664795"/>
    </source>
</evidence>
<name>A0A939K317_9BACT</name>
<gene>
    <name evidence="1" type="ORF">J2I48_22995</name>
</gene>
<dbReference type="AlphaFoldDB" id="A0A939K317"/>
<comment type="caution">
    <text evidence="1">The sequence shown here is derived from an EMBL/GenBank/DDBJ whole genome shotgun (WGS) entry which is preliminary data.</text>
</comment>
<protein>
    <submittedName>
        <fullName evidence="1">Uncharacterized protein</fullName>
    </submittedName>
</protein>
<dbReference type="EMBL" id="JAFMYU010000024">
    <property type="protein sequence ID" value="MBO0933895.1"/>
    <property type="molecule type" value="Genomic_DNA"/>
</dbReference>
<dbReference type="Proteomes" id="UP000664795">
    <property type="component" value="Unassembled WGS sequence"/>
</dbReference>
<dbReference type="RefSeq" id="WP_207337861.1">
    <property type="nucleotide sequence ID" value="NZ_JAFMYU010000024.1"/>
</dbReference>
<evidence type="ECO:0000313" key="1">
    <source>
        <dbReference type="EMBL" id="MBO0933895.1"/>
    </source>
</evidence>
<organism evidence="1 2">
    <name type="scientific">Fibrella aquatilis</name>
    <dbReference type="NCBI Taxonomy" id="2817059"/>
    <lineage>
        <taxon>Bacteria</taxon>
        <taxon>Pseudomonadati</taxon>
        <taxon>Bacteroidota</taxon>
        <taxon>Cytophagia</taxon>
        <taxon>Cytophagales</taxon>
        <taxon>Spirosomataceae</taxon>
        <taxon>Fibrella</taxon>
    </lineage>
</organism>
<reference evidence="1 2" key="1">
    <citation type="submission" date="2021-03" db="EMBL/GenBank/DDBJ databases">
        <title>Fibrella sp. HMF5036 genome sequencing and assembly.</title>
        <authorList>
            <person name="Kang H."/>
            <person name="Kim H."/>
            <person name="Bae S."/>
            <person name="Joh K."/>
        </authorList>
    </citation>
    <scope>NUCLEOTIDE SEQUENCE [LARGE SCALE GENOMIC DNA]</scope>
    <source>
        <strain evidence="1 2">HMF5036</strain>
    </source>
</reference>
<sequence length="121" mass="13167">MSKKQYFTVPGTNHSHKNKLEAYVASQLKQFDCQIIESVDDFKTHVAAVVARANRAHPRCKPTAMIGHHGATTNKVVVVGLSGFSVWSVNIYQVAGTLTGAYDGAIRVPEKGEDAEQLTLL</sequence>
<proteinExistence type="predicted"/>